<dbReference type="InterPro" id="IPR029045">
    <property type="entry name" value="ClpP/crotonase-like_dom_sf"/>
</dbReference>
<comment type="caution">
    <text evidence="3">The sequence shown here is derived from an EMBL/GenBank/DDBJ whole genome shotgun (WGS) entry which is preliminary data.</text>
</comment>
<dbReference type="PANTHER" id="PTHR43149">
    <property type="entry name" value="ENOYL-COA HYDRATASE"/>
    <property type="match status" value="1"/>
</dbReference>
<dbReference type="PANTHER" id="PTHR43149:SF1">
    <property type="entry name" value="DELTA(3,5)-DELTA(2,4)-DIENOYL-COA ISOMERASE, MITOCHONDRIAL"/>
    <property type="match status" value="1"/>
</dbReference>
<dbReference type="CDD" id="cd06558">
    <property type="entry name" value="crotonase-like"/>
    <property type="match status" value="1"/>
</dbReference>
<dbReference type="SUPFAM" id="SSF52096">
    <property type="entry name" value="ClpP/crotonase"/>
    <property type="match status" value="1"/>
</dbReference>
<gene>
    <name evidence="3" type="ORF">FHU40_003005</name>
</gene>
<evidence type="ECO:0000256" key="1">
    <source>
        <dbReference type="ARBA" id="ARBA00005254"/>
    </source>
</evidence>
<dbReference type="EMBL" id="JACHWR010000002">
    <property type="protein sequence ID" value="MBB3043187.1"/>
    <property type="molecule type" value="Genomic_DNA"/>
</dbReference>
<sequence>MSYERFALDRRPDGVLVVTMARPEKLNAMDQQWFAELTRLMRGLGKDGDTTRAVVLTGSGRAFSAGGDIDMFHDLAGDVHRVRPHLMRVYEAFASVERCAVPVVAAVNGLAFGGGTELTLACDIALAAESATFSFKEASVGLMPGYGIVRGPDVIGRAWTRHLALTGRTVDAALAERIGIVHEVHPDDGLLDAAVAVATEIAANSPLAVQVGKAFLNRGSEVGFPESVEAVALLFGTPEHREAVAAFRGRRGR</sequence>
<dbReference type="GO" id="GO:0016853">
    <property type="term" value="F:isomerase activity"/>
    <property type="evidence" value="ECO:0007669"/>
    <property type="project" value="InterPro"/>
</dbReference>
<name>A0A7W4Z1T1_9ACTN</name>
<proteinExistence type="inferred from homology"/>
<dbReference type="Gene3D" id="3.90.226.10">
    <property type="entry name" value="2-enoyl-CoA Hydratase, Chain A, domain 1"/>
    <property type="match status" value="1"/>
</dbReference>
<reference evidence="3 4" key="1">
    <citation type="submission" date="2020-08" db="EMBL/GenBank/DDBJ databases">
        <title>Sequencing the genomes of 1000 actinobacteria strains.</title>
        <authorList>
            <person name="Klenk H.-P."/>
        </authorList>
    </citation>
    <scope>NUCLEOTIDE SEQUENCE [LARGE SCALE GENOMIC DNA]</scope>
    <source>
        <strain evidence="3 4">DSM 105498</strain>
    </source>
</reference>
<evidence type="ECO:0000313" key="4">
    <source>
        <dbReference type="Proteomes" id="UP000589626"/>
    </source>
</evidence>
<dbReference type="Pfam" id="PF00378">
    <property type="entry name" value="ECH_1"/>
    <property type="match status" value="1"/>
</dbReference>
<evidence type="ECO:0000313" key="3">
    <source>
        <dbReference type="EMBL" id="MBB3043187.1"/>
    </source>
</evidence>
<dbReference type="RefSeq" id="WP_183593072.1">
    <property type="nucleotide sequence ID" value="NZ_JACHWR010000002.1"/>
</dbReference>
<dbReference type="InterPro" id="IPR001753">
    <property type="entry name" value="Enoyl-CoA_hydra/iso"/>
</dbReference>
<dbReference type="Proteomes" id="UP000589626">
    <property type="component" value="Unassembled WGS sequence"/>
</dbReference>
<comment type="similarity">
    <text evidence="1 2">Belongs to the enoyl-CoA hydratase/isomerase family.</text>
</comment>
<dbReference type="AlphaFoldDB" id="A0A7W4Z1T1"/>
<accession>A0A7W4Z1T1</accession>
<dbReference type="InterPro" id="IPR018376">
    <property type="entry name" value="Enoyl-CoA_hyd/isom_CS"/>
</dbReference>
<keyword evidence="4" id="KW-1185">Reference proteome</keyword>
<dbReference type="InterPro" id="IPR045002">
    <property type="entry name" value="Ech1-like"/>
</dbReference>
<protein>
    <submittedName>
        <fullName evidence="3">Enoyl-CoA hydratase/carnithine racemase</fullName>
    </submittedName>
</protein>
<organism evidence="3 4">
    <name type="scientific">Nocardioides soli</name>
    <dbReference type="NCBI Taxonomy" id="1036020"/>
    <lineage>
        <taxon>Bacteria</taxon>
        <taxon>Bacillati</taxon>
        <taxon>Actinomycetota</taxon>
        <taxon>Actinomycetes</taxon>
        <taxon>Propionibacteriales</taxon>
        <taxon>Nocardioidaceae</taxon>
        <taxon>Nocardioides</taxon>
    </lineage>
</organism>
<evidence type="ECO:0000256" key="2">
    <source>
        <dbReference type="RuleBase" id="RU003707"/>
    </source>
</evidence>
<dbReference type="PROSITE" id="PS00166">
    <property type="entry name" value="ENOYL_COA_HYDRATASE"/>
    <property type="match status" value="1"/>
</dbReference>